<accession>A0ACC2ZTG5</accession>
<keyword evidence="2" id="KW-1185">Reference proteome</keyword>
<evidence type="ECO:0000313" key="2">
    <source>
        <dbReference type="Proteomes" id="UP001172386"/>
    </source>
</evidence>
<comment type="caution">
    <text evidence="1">The sequence shown here is derived from an EMBL/GenBank/DDBJ whole genome shotgun (WGS) entry which is preliminary data.</text>
</comment>
<sequence length="1515" mass="167227">METETDPERDNIDADIVQCAELAEGENTLNFAFTDHPEFVNLLSLQSFDELVSPMSHGSSPRPTPSVEPFEPSCQNRPNAASVSQQRQFLAVMSSHATSAIAAAPTRQSNGRAKLTESDEIEIASWMPITLRLSYLGSLFVLTVVLGVVVIGLTAYSRAHSGLCEDNGSATLFFSWRFLPTLIAVIYVVLVETMVQDIRRTEVFARLSRRNPASASNSVCWPVRSWWNDPVDAISKEKNNGHRSWALFFASLINIVGFLIISPLSAALLSPEFVKTSTESNFLQADLSLKLDRQYDDLDMIMFRSISGSLLHTTTSPWITDDYFVSPVWPRAINTPSFEASLLSLSSAQKWSASATVFQTTFECTPLTFAGMSNTTALAVGGPGLLYNNENLPVLGLHLAAGQDCLINVYDVDTNTSIPSNPANGLNTPSRSNYIFKGGGSWSQTIGKFSAIDWRTDWDAALVNYTGACPSGSFWLVNQPYQINDPLSLQGGLCSTTYYMANIPVTVIATNYATNVTFDAGEFKRSRTPIPLHVLNTTELGKSFFTYYWAEKVQDPYNYYTMPYFFGPMQAIAASPEYEYSLTRMMDVDRLQEKMRAFQQRWLGQTILASIKANNAAATNSSLAGSIETSQNRIAVVFGVGLALALLLLLLALCMLITAHYTRPSVRHLGVNEDPIRIDVMASLIAKDLRTQLTFDGLGTASARAIDASFRYSEFILRDGTVNVADRTQIQPMVSFSDTPSPHPRRQPSLSDADGPEKDIASTAHAKPLFLRLWMGFLLLILTVALIIALFMLYKISLSHGLFDRALVYELDLHIGEAISRLAPYSILPTLIAVGFKLWYNAVAETISRQQPFRSMLNRPALLTSSIATDYGNIPMALTMFRACKNNHWLLALAGLGVLGGEVLTVGMSALWTKELITKISSLNIAQQLEIRAVPLMYSVPDLQMIFGYNPTKAFVKETVYGTFLTSWLYEAVLELTEQSKTPPWSRDQLAFVPIDLAPTQNAASAIVVGNSSKAQAYNITAHTSAIRARLDCRPLEFLSNRSSWLTAYNFSNSIINPINNISVWEGYQIPEDLATAYEIKSVVTFYDQKNQYGINKVLPLGSAAYVFDCCSNVTTDGPGLATIGYWGPGKDEAISVKWFVGKPLDPIYFNPSIAQKPGSFKTVKLLWPEAPQLQAIDCQPHIETANATVTLDAMTGTVYNYSINSNFSNSTDAWLDQYVVRVPSRINSSQIYDHFNDTSVAFQTITASFGQIFLDALLGASDFVTYTREPNIAIHDQGNHSFAFRTRGSNTDFMSYAMLQLVNNDMFALLNVDQLIEKANYVFATFFKHYAAENVSVATGGSVFQPIGAQLPQSISDAINSTTQGYVNSNAVDLPGTTEVLIHIAVDALVMSPVAVFMCLTILFFLIITIVVIFWAYNSRGKTLPRDVDTLASVLGFVHASEDLLDWASKRAERHDWNSKDVGKGLLAYMGPFRDRTGVSRWGIELMQKEESTGEITAYTPSARPLLPDFVHTV</sequence>
<reference evidence="1" key="1">
    <citation type="submission" date="2022-10" db="EMBL/GenBank/DDBJ databases">
        <title>Culturing micro-colonial fungi from biological soil crusts in the Mojave desert and describing Neophaeococcomyces mojavensis, and introducing the new genera and species Taxawa tesnikishii.</title>
        <authorList>
            <person name="Kurbessoian T."/>
            <person name="Stajich J.E."/>
        </authorList>
    </citation>
    <scope>NUCLEOTIDE SEQUENCE</scope>
    <source>
        <strain evidence="1">JES_112</strain>
    </source>
</reference>
<name>A0ACC2ZTG5_9EURO</name>
<organism evidence="1 2">
    <name type="scientific">Neophaeococcomyces mojaviensis</name>
    <dbReference type="NCBI Taxonomy" id="3383035"/>
    <lineage>
        <taxon>Eukaryota</taxon>
        <taxon>Fungi</taxon>
        <taxon>Dikarya</taxon>
        <taxon>Ascomycota</taxon>
        <taxon>Pezizomycotina</taxon>
        <taxon>Eurotiomycetes</taxon>
        <taxon>Chaetothyriomycetidae</taxon>
        <taxon>Chaetothyriales</taxon>
        <taxon>Chaetothyriales incertae sedis</taxon>
        <taxon>Neophaeococcomyces</taxon>
    </lineage>
</organism>
<protein>
    <submittedName>
        <fullName evidence="1">Uncharacterized protein</fullName>
    </submittedName>
</protein>
<proteinExistence type="predicted"/>
<gene>
    <name evidence="1" type="ORF">H2198_009906</name>
</gene>
<dbReference type="Proteomes" id="UP001172386">
    <property type="component" value="Unassembled WGS sequence"/>
</dbReference>
<evidence type="ECO:0000313" key="1">
    <source>
        <dbReference type="EMBL" id="KAJ9650801.1"/>
    </source>
</evidence>
<dbReference type="EMBL" id="JAPDRQ010000307">
    <property type="protein sequence ID" value="KAJ9650801.1"/>
    <property type="molecule type" value="Genomic_DNA"/>
</dbReference>